<organism evidence="7 8">
    <name type="scientific">Tepidibacter hydrothermalis</name>
    <dbReference type="NCBI Taxonomy" id="3036126"/>
    <lineage>
        <taxon>Bacteria</taxon>
        <taxon>Bacillati</taxon>
        <taxon>Bacillota</taxon>
        <taxon>Clostridia</taxon>
        <taxon>Peptostreptococcales</taxon>
        <taxon>Peptostreptococcaceae</taxon>
        <taxon>Tepidibacter</taxon>
    </lineage>
</organism>
<comment type="subcellular location">
    <subcellularLocation>
        <location evidence="1">Membrane</location>
        <topology evidence="1">Multi-pass membrane protein</topology>
    </subcellularLocation>
</comment>
<sequence length="354" mass="41282">MQFINNKLNLQFDKLDFKFGFRYTFIFLLSLTFNGYLFGLNFGLLSAIISFLYFTIPNRNIKIRPLSKIAYIYLNIISITFLGYLATTNLFLSLLFNLLVPFVVVCVLTNETNINGYMFYYFLFIFMQILNINLDILNFYLLSIFIALIIGYVFEEVIFSKNHKNIDVDIIDFKEYFFISLKSNYTKLRNGLNLDSFISRFAFRLSIATVFSFVFFKYLNLPKWYWISISSCCTLVPICSENNARAFNRIKGTVIGAFIFLISSFLIKDTFTFMILASFSILLTFAYLPHNRQTESFVFSTYVTLSCSIISLSSITATIYRVLYVFIGAFIAILFNKLVLPNKKIYLDNDKFSF</sequence>
<proteinExistence type="predicted"/>
<feature type="transmembrane region" description="Helical" evidence="5">
    <location>
        <begin position="252"/>
        <end position="267"/>
    </location>
</feature>
<evidence type="ECO:0000313" key="8">
    <source>
        <dbReference type="Proteomes" id="UP001222800"/>
    </source>
</evidence>
<evidence type="ECO:0000256" key="4">
    <source>
        <dbReference type="ARBA" id="ARBA00023136"/>
    </source>
</evidence>
<dbReference type="InterPro" id="IPR049453">
    <property type="entry name" value="Memb_transporter_dom"/>
</dbReference>
<evidence type="ECO:0000256" key="5">
    <source>
        <dbReference type="SAM" id="Phobius"/>
    </source>
</evidence>
<keyword evidence="4 5" id="KW-0472">Membrane</keyword>
<keyword evidence="3 5" id="KW-1133">Transmembrane helix</keyword>
<protein>
    <submittedName>
        <fullName evidence="7">FUSC family protein</fullName>
    </submittedName>
</protein>
<dbReference type="RefSeq" id="WP_277733312.1">
    <property type="nucleotide sequence ID" value="NZ_CP120733.1"/>
</dbReference>
<feature type="transmembrane region" description="Helical" evidence="5">
    <location>
        <begin position="273"/>
        <end position="290"/>
    </location>
</feature>
<accession>A0ABY8EEA8</accession>
<gene>
    <name evidence="7" type="ORF">P4S50_04220</name>
</gene>
<reference evidence="7 8" key="1">
    <citation type="submission" date="2023-03" db="EMBL/GenBank/DDBJ databases">
        <title>Complete genome sequence of Tepidibacter sp. SWIR-1, isolated from a deep-sea hydrothermal vent.</title>
        <authorList>
            <person name="Li X."/>
        </authorList>
    </citation>
    <scope>NUCLEOTIDE SEQUENCE [LARGE SCALE GENOMIC DNA]</scope>
    <source>
        <strain evidence="7 8">SWIR-1</strain>
    </source>
</reference>
<feature type="transmembrane region" description="Helical" evidence="5">
    <location>
        <begin position="25"/>
        <end position="54"/>
    </location>
</feature>
<feature type="transmembrane region" description="Helical" evidence="5">
    <location>
        <begin position="322"/>
        <end position="340"/>
    </location>
</feature>
<feature type="transmembrane region" description="Helical" evidence="5">
    <location>
        <begin position="297"/>
        <end position="316"/>
    </location>
</feature>
<feature type="transmembrane region" description="Helical" evidence="5">
    <location>
        <begin position="66"/>
        <end position="84"/>
    </location>
</feature>
<dbReference type="EMBL" id="CP120733">
    <property type="protein sequence ID" value="WFD11289.1"/>
    <property type="molecule type" value="Genomic_DNA"/>
</dbReference>
<keyword evidence="8" id="KW-1185">Reference proteome</keyword>
<evidence type="ECO:0000313" key="7">
    <source>
        <dbReference type="EMBL" id="WFD11289.1"/>
    </source>
</evidence>
<evidence type="ECO:0000256" key="2">
    <source>
        <dbReference type="ARBA" id="ARBA00022692"/>
    </source>
</evidence>
<dbReference type="Proteomes" id="UP001222800">
    <property type="component" value="Chromosome"/>
</dbReference>
<feature type="transmembrane region" description="Helical" evidence="5">
    <location>
        <begin position="197"/>
        <end position="218"/>
    </location>
</feature>
<evidence type="ECO:0000259" key="6">
    <source>
        <dbReference type="Pfam" id="PF13515"/>
    </source>
</evidence>
<keyword evidence="2 5" id="KW-0812">Transmembrane</keyword>
<evidence type="ECO:0000256" key="3">
    <source>
        <dbReference type="ARBA" id="ARBA00022989"/>
    </source>
</evidence>
<feature type="domain" description="Integral membrane bound transporter" evidence="6">
    <location>
        <begin position="213"/>
        <end position="335"/>
    </location>
</feature>
<dbReference type="Pfam" id="PF13515">
    <property type="entry name" value="FUSC_2"/>
    <property type="match status" value="1"/>
</dbReference>
<name>A0ABY8EEA8_9FIRM</name>
<feature type="transmembrane region" description="Helical" evidence="5">
    <location>
        <begin position="136"/>
        <end position="154"/>
    </location>
</feature>
<evidence type="ECO:0000256" key="1">
    <source>
        <dbReference type="ARBA" id="ARBA00004141"/>
    </source>
</evidence>